<dbReference type="Proteomes" id="UP001059041">
    <property type="component" value="Linkage Group LG14"/>
</dbReference>
<proteinExistence type="inferred from homology"/>
<reference evidence="5" key="1">
    <citation type="submission" date="2021-02" db="EMBL/GenBank/DDBJ databases">
        <title>Comparative genomics reveals that relaxation of natural selection precedes convergent phenotypic evolution of cavefish.</title>
        <authorList>
            <person name="Peng Z."/>
        </authorList>
    </citation>
    <scope>NUCLEOTIDE SEQUENCE</scope>
    <source>
        <tissue evidence="5">Muscle</tissue>
    </source>
</reference>
<evidence type="ECO:0000313" key="5">
    <source>
        <dbReference type="EMBL" id="KAI7800774.1"/>
    </source>
</evidence>
<dbReference type="Gene3D" id="3.40.50.300">
    <property type="entry name" value="P-loop containing nucleotide triphosphate hydrolases"/>
    <property type="match status" value="1"/>
</dbReference>
<evidence type="ECO:0000259" key="4">
    <source>
        <dbReference type="PROSITE" id="PS51720"/>
    </source>
</evidence>
<dbReference type="InterPro" id="IPR027417">
    <property type="entry name" value="P-loop_NTPase"/>
</dbReference>
<dbReference type="InterPro" id="IPR006703">
    <property type="entry name" value="G_AIG1"/>
</dbReference>
<dbReference type="EMBL" id="JAFHDT010000014">
    <property type="protein sequence ID" value="KAI7800774.1"/>
    <property type="molecule type" value="Genomic_DNA"/>
</dbReference>
<organism evidence="5 6">
    <name type="scientific">Triplophysa rosa</name>
    <name type="common">Cave loach</name>
    <dbReference type="NCBI Taxonomy" id="992332"/>
    <lineage>
        <taxon>Eukaryota</taxon>
        <taxon>Metazoa</taxon>
        <taxon>Chordata</taxon>
        <taxon>Craniata</taxon>
        <taxon>Vertebrata</taxon>
        <taxon>Euteleostomi</taxon>
        <taxon>Actinopterygii</taxon>
        <taxon>Neopterygii</taxon>
        <taxon>Teleostei</taxon>
        <taxon>Ostariophysi</taxon>
        <taxon>Cypriniformes</taxon>
        <taxon>Nemacheilidae</taxon>
        <taxon>Triplophysa</taxon>
    </lineage>
</organism>
<dbReference type="PROSITE" id="PS51720">
    <property type="entry name" value="G_AIG1"/>
    <property type="match status" value="1"/>
</dbReference>
<gene>
    <name evidence="5" type="ORF">IRJ41_011967</name>
</gene>
<sequence>MASIYAYRSGDIPRRVTVMGLVLLGRRLAGKSSLGNLILGRSEFEAGKKTTRCVRRYGWVEGLRLAVVDTPGWSLFGLADATQVKEEILHSVMLCPPGLQMFLLVIPVDSFSKRDGHALEEYSVLGDGVWSHTLVLFTWGDELRGRTIEKHIEKKGEPLQGILRKCGYRYHVVNNKCTEDNKQVIELINILKQMYASTSST</sequence>
<evidence type="ECO:0000256" key="1">
    <source>
        <dbReference type="ARBA" id="ARBA00008535"/>
    </source>
</evidence>
<dbReference type="PANTHER" id="PTHR10903:SF107">
    <property type="entry name" value="GTPASE IMAP FAMILY MEMBER 4-LIKE-RELATED"/>
    <property type="match status" value="1"/>
</dbReference>
<dbReference type="SUPFAM" id="SSF52540">
    <property type="entry name" value="P-loop containing nucleoside triphosphate hydrolases"/>
    <property type="match status" value="1"/>
</dbReference>
<evidence type="ECO:0000256" key="3">
    <source>
        <dbReference type="ARBA" id="ARBA00023134"/>
    </source>
</evidence>
<comment type="similarity">
    <text evidence="1">Belongs to the TRAFAC class TrmE-Era-EngA-EngB-Septin-like GTPase superfamily. AIG1/Toc34/Toc159-like paraseptin GTPase family. IAN subfamily.</text>
</comment>
<dbReference type="InterPro" id="IPR045058">
    <property type="entry name" value="GIMA/IAN/Toc"/>
</dbReference>
<dbReference type="FunFam" id="3.40.50.300:FF:001809">
    <property type="entry name" value="Si:ch1073-365p7.2"/>
    <property type="match status" value="1"/>
</dbReference>
<keyword evidence="6" id="KW-1185">Reference proteome</keyword>
<dbReference type="GO" id="GO:0005525">
    <property type="term" value="F:GTP binding"/>
    <property type="evidence" value="ECO:0007669"/>
    <property type="project" value="UniProtKB-KW"/>
</dbReference>
<name>A0A9W7TPZ3_TRIRA</name>
<evidence type="ECO:0000313" key="6">
    <source>
        <dbReference type="Proteomes" id="UP001059041"/>
    </source>
</evidence>
<keyword evidence="2" id="KW-0547">Nucleotide-binding</keyword>
<dbReference type="Pfam" id="PF04548">
    <property type="entry name" value="AIG1"/>
    <property type="match status" value="1"/>
</dbReference>
<keyword evidence="3" id="KW-0342">GTP-binding</keyword>
<dbReference type="AlphaFoldDB" id="A0A9W7TPZ3"/>
<protein>
    <submittedName>
        <fullName evidence="5">GTPase IMAP family member 4-like</fullName>
    </submittedName>
</protein>
<feature type="domain" description="AIG1-type G" evidence="4">
    <location>
        <begin position="16"/>
        <end position="201"/>
    </location>
</feature>
<dbReference type="PANTHER" id="PTHR10903">
    <property type="entry name" value="GTPASE, IMAP FAMILY MEMBER-RELATED"/>
    <property type="match status" value="1"/>
</dbReference>
<comment type="caution">
    <text evidence="5">The sequence shown here is derived from an EMBL/GenBank/DDBJ whole genome shotgun (WGS) entry which is preliminary data.</text>
</comment>
<evidence type="ECO:0000256" key="2">
    <source>
        <dbReference type="ARBA" id="ARBA00022741"/>
    </source>
</evidence>
<accession>A0A9W7TPZ3</accession>